<dbReference type="PANTHER" id="PTHR10695">
    <property type="entry name" value="DEPHOSPHO-COA KINASE-RELATED"/>
    <property type="match status" value="1"/>
</dbReference>
<keyword evidence="5 7" id="KW-0808">Transferase</keyword>
<evidence type="ECO:0000313" key="7">
    <source>
        <dbReference type="EMBL" id="TWU18180.1"/>
    </source>
</evidence>
<keyword evidence="2 5" id="KW-0547">Nucleotide-binding</keyword>
<dbReference type="GO" id="GO:0004140">
    <property type="term" value="F:dephospho-CoA kinase activity"/>
    <property type="evidence" value="ECO:0007669"/>
    <property type="project" value="UniProtKB-UniRule"/>
</dbReference>
<feature type="binding site" evidence="5">
    <location>
        <begin position="17"/>
        <end position="22"/>
    </location>
    <ligand>
        <name>ATP</name>
        <dbReference type="ChEBI" id="CHEBI:30616"/>
    </ligand>
</feature>
<dbReference type="OrthoDB" id="9812943at2"/>
<dbReference type="GO" id="GO:0015937">
    <property type="term" value="P:coenzyme A biosynthetic process"/>
    <property type="evidence" value="ECO:0007669"/>
    <property type="project" value="UniProtKB-UniRule"/>
</dbReference>
<dbReference type="InterPro" id="IPR001977">
    <property type="entry name" value="Depp_CoAkinase"/>
</dbReference>
<dbReference type="InterPro" id="IPR027417">
    <property type="entry name" value="P-loop_NTPase"/>
</dbReference>
<keyword evidence="3 5" id="KW-0067">ATP-binding</keyword>
<keyword evidence="5" id="KW-0963">Cytoplasm</keyword>
<proteinExistence type="inferred from homology"/>
<dbReference type="SUPFAM" id="SSF52540">
    <property type="entry name" value="P-loop containing nucleoside triphosphate hydrolases"/>
    <property type="match status" value="1"/>
</dbReference>
<dbReference type="PROSITE" id="PS51219">
    <property type="entry name" value="DPCK"/>
    <property type="match status" value="1"/>
</dbReference>
<dbReference type="Proteomes" id="UP000319908">
    <property type="component" value="Unassembled WGS sequence"/>
</dbReference>
<dbReference type="Pfam" id="PF01121">
    <property type="entry name" value="CoaE"/>
    <property type="match status" value="1"/>
</dbReference>
<dbReference type="UniPathway" id="UPA00241">
    <property type="reaction ID" value="UER00356"/>
</dbReference>
<dbReference type="NCBIfam" id="TIGR00152">
    <property type="entry name" value="dephospho-CoA kinase"/>
    <property type="match status" value="1"/>
</dbReference>
<comment type="caution">
    <text evidence="7">The sequence shown here is derived from an EMBL/GenBank/DDBJ whole genome shotgun (WGS) entry which is preliminary data.</text>
</comment>
<protein>
    <recommendedName>
        <fullName evidence="5 6">Dephospho-CoA kinase</fullName>
        <ecNumber evidence="5 6">2.7.1.24</ecNumber>
    </recommendedName>
    <alternativeName>
        <fullName evidence="5">Dephosphocoenzyme A kinase</fullName>
    </alternativeName>
</protein>
<dbReference type="GO" id="GO:0005524">
    <property type="term" value="F:ATP binding"/>
    <property type="evidence" value="ECO:0007669"/>
    <property type="project" value="UniProtKB-UniRule"/>
</dbReference>
<keyword evidence="5 7" id="KW-0418">Kinase</keyword>
<evidence type="ECO:0000256" key="6">
    <source>
        <dbReference type="NCBIfam" id="TIGR00152"/>
    </source>
</evidence>
<dbReference type="RefSeq" id="WP_146405291.1">
    <property type="nucleotide sequence ID" value="NZ_SJPU01000001.1"/>
</dbReference>
<accession>A0A5C6C0V3</accession>
<comment type="subcellular location">
    <subcellularLocation>
        <location evidence="5">Cytoplasm</location>
    </subcellularLocation>
</comment>
<dbReference type="Gene3D" id="3.40.50.300">
    <property type="entry name" value="P-loop containing nucleotide triphosphate hydrolases"/>
    <property type="match status" value="1"/>
</dbReference>
<dbReference type="HAMAP" id="MF_00376">
    <property type="entry name" value="Dephospho_CoA_kinase"/>
    <property type="match status" value="1"/>
</dbReference>
<evidence type="ECO:0000256" key="3">
    <source>
        <dbReference type="ARBA" id="ARBA00022840"/>
    </source>
</evidence>
<comment type="pathway">
    <text evidence="5">Cofactor biosynthesis; coenzyme A biosynthesis; CoA from (R)-pantothenate: step 5/5.</text>
</comment>
<keyword evidence="4 5" id="KW-0173">Coenzyme A biosynthesis</keyword>
<dbReference type="GO" id="GO:0005737">
    <property type="term" value="C:cytoplasm"/>
    <property type="evidence" value="ECO:0007669"/>
    <property type="project" value="UniProtKB-SubCell"/>
</dbReference>
<organism evidence="7 8">
    <name type="scientific">Allorhodopirellula heiligendammensis</name>
    <dbReference type="NCBI Taxonomy" id="2714739"/>
    <lineage>
        <taxon>Bacteria</taxon>
        <taxon>Pseudomonadati</taxon>
        <taxon>Planctomycetota</taxon>
        <taxon>Planctomycetia</taxon>
        <taxon>Pirellulales</taxon>
        <taxon>Pirellulaceae</taxon>
        <taxon>Allorhodopirellula</taxon>
    </lineage>
</organism>
<evidence type="ECO:0000256" key="1">
    <source>
        <dbReference type="ARBA" id="ARBA00009018"/>
    </source>
</evidence>
<comment type="function">
    <text evidence="5">Catalyzes the phosphorylation of the 3'-hydroxyl group of dephosphocoenzyme A to form coenzyme A.</text>
</comment>
<dbReference type="AlphaFoldDB" id="A0A5C6C0V3"/>
<evidence type="ECO:0000313" key="8">
    <source>
        <dbReference type="Proteomes" id="UP000319908"/>
    </source>
</evidence>
<keyword evidence="8" id="KW-1185">Reference proteome</keyword>
<gene>
    <name evidence="5 7" type="primary">coaE</name>
    <name evidence="7" type="ORF">Poly21_03350</name>
</gene>
<evidence type="ECO:0000256" key="4">
    <source>
        <dbReference type="ARBA" id="ARBA00022993"/>
    </source>
</evidence>
<dbReference type="EMBL" id="SJPU01000001">
    <property type="protein sequence ID" value="TWU18180.1"/>
    <property type="molecule type" value="Genomic_DNA"/>
</dbReference>
<evidence type="ECO:0000256" key="2">
    <source>
        <dbReference type="ARBA" id="ARBA00022741"/>
    </source>
</evidence>
<reference evidence="7 8" key="1">
    <citation type="journal article" date="2020" name="Antonie Van Leeuwenhoek">
        <title>Rhodopirellula heiligendammensis sp. nov., Rhodopirellula pilleata sp. nov., and Rhodopirellula solitaria sp. nov. isolated from natural or artificial marine surfaces in Northern Germany and California, USA, and emended description of the genus Rhodopirellula.</title>
        <authorList>
            <person name="Kallscheuer N."/>
            <person name="Wiegand S."/>
            <person name="Jogler M."/>
            <person name="Boedeker C."/>
            <person name="Peeters S.H."/>
            <person name="Rast P."/>
            <person name="Heuer A."/>
            <person name="Jetten M.S.M."/>
            <person name="Rohde M."/>
            <person name="Jogler C."/>
        </authorList>
    </citation>
    <scope>NUCLEOTIDE SEQUENCE [LARGE SCALE GENOMIC DNA]</scope>
    <source>
        <strain evidence="7 8">Poly21</strain>
    </source>
</reference>
<dbReference type="EC" id="2.7.1.24" evidence="5 6"/>
<evidence type="ECO:0000256" key="5">
    <source>
        <dbReference type="HAMAP-Rule" id="MF_00376"/>
    </source>
</evidence>
<sequence length="212" mass="23824">MTERNTTLVIGIIGPPCSGKSTVARVVESRGGVWIDADAIAKEQLSDAEVIADLVESFGIAILASDGSVSRAQIADLVFGDDDESHRRLKKLESIIHPRTHRIIQSRLDTATARGALYIILDVPLLLESGWESQCDQIWCMQIEPARHRQLLAARGWSETELARREQRQLPWAEKRRRSTWVIQNDGSVDDLREKVVRMLNQSRPAPTTHRS</sequence>
<dbReference type="PANTHER" id="PTHR10695:SF46">
    <property type="entry name" value="BIFUNCTIONAL COENZYME A SYNTHASE-RELATED"/>
    <property type="match status" value="1"/>
</dbReference>
<comment type="similarity">
    <text evidence="1 5">Belongs to the CoaE family.</text>
</comment>
<dbReference type="CDD" id="cd02022">
    <property type="entry name" value="DPCK"/>
    <property type="match status" value="1"/>
</dbReference>
<comment type="catalytic activity">
    <reaction evidence="5">
        <text>3'-dephospho-CoA + ATP = ADP + CoA + H(+)</text>
        <dbReference type="Rhea" id="RHEA:18245"/>
        <dbReference type="ChEBI" id="CHEBI:15378"/>
        <dbReference type="ChEBI" id="CHEBI:30616"/>
        <dbReference type="ChEBI" id="CHEBI:57287"/>
        <dbReference type="ChEBI" id="CHEBI:57328"/>
        <dbReference type="ChEBI" id="CHEBI:456216"/>
        <dbReference type="EC" id="2.7.1.24"/>
    </reaction>
</comment>
<name>A0A5C6C0V3_9BACT</name>